<dbReference type="PANTHER" id="PTHR32332:SF33">
    <property type="entry name" value="NITRONATE MONOOXYGENASE DOMAIN-CONTAINING PROTEIN"/>
    <property type="match status" value="1"/>
</dbReference>
<gene>
    <name evidence="2" type="ORF">SEMRO_55_G032420.1</name>
</gene>
<keyword evidence="2" id="KW-0223">Dioxygenase</keyword>
<name>A0A9N8DEF0_9STRA</name>
<keyword evidence="3" id="KW-1185">Reference proteome</keyword>
<comment type="caution">
    <text evidence="2">The sequence shown here is derived from an EMBL/GenBank/DDBJ whole genome shotgun (WGS) entry which is preliminary data.</text>
</comment>
<dbReference type="GO" id="GO:0051213">
    <property type="term" value="F:dioxygenase activity"/>
    <property type="evidence" value="ECO:0007669"/>
    <property type="project" value="UniProtKB-KW"/>
</dbReference>
<dbReference type="AlphaFoldDB" id="A0A9N8DEF0"/>
<evidence type="ECO:0000256" key="1">
    <source>
        <dbReference type="SAM" id="SignalP"/>
    </source>
</evidence>
<keyword evidence="2" id="KW-0560">Oxidoreductase</keyword>
<feature type="chain" id="PRO_5040187045" evidence="1">
    <location>
        <begin position="25"/>
        <end position="547"/>
    </location>
</feature>
<evidence type="ECO:0000313" key="3">
    <source>
        <dbReference type="Proteomes" id="UP001153069"/>
    </source>
</evidence>
<dbReference type="EMBL" id="CAICTM010000054">
    <property type="protein sequence ID" value="CAB9499186.1"/>
    <property type="molecule type" value="Genomic_DNA"/>
</dbReference>
<feature type="signal peptide" evidence="1">
    <location>
        <begin position="1"/>
        <end position="24"/>
    </location>
</feature>
<reference evidence="2" key="1">
    <citation type="submission" date="2020-06" db="EMBL/GenBank/DDBJ databases">
        <authorList>
            <consortium name="Plant Systems Biology data submission"/>
        </authorList>
    </citation>
    <scope>NUCLEOTIDE SEQUENCE</scope>
    <source>
        <strain evidence="2">D6</strain>
    </source>
</reference>
<dbReference type="SUPFAM" id="SSF51412">
    <property type="entry name" value="Inosine monophosphate dehydrogenase (IMPDH)"/>
    <property type="match status" value="1"/>
</dbReference>
<protein>
    <submittedName>
        <fullName evidence="2">2-Nitropropane dioxygenase</fullName>
    </submittedName>
</protein>
<keyword evidence="1" id="KW-0732">Signal</keyword>
<dbReference type="OrthoDB" id="38729at2759"/>
<dbReference type="Pfam" id="PF03060">
    <property type="entry name" value="NMO"/>
    <property type="match status" value="1"/>
</dbReference>
<accession>A0A9N8DEF0</accession>
<dbReference type="Gene3D" id="3.20.20.70">
    <property type="entry name" value="Aldolase class I"/>
    <property type="match status" value="2"/>
</dbReference>
<proteinExistence type="predicted"/>
<dbReference type="PANTHER" id="PTHR32332">
    <property type="entry name" value="2-NITROPROPANE DIOXYGENASE"/>
    <property type="match status" value="1"/>
</dbReference>
<dbReference type="Proteomes" id="UP001153069">
    <property type="component" value="Unassembled WGS sequence"/>
</dbReference>
<evidence type="ECO:0000313" key="2">
    <source>
        <dbReference type="EMBL" id="CAB9499186.1"/>
    </source>
</evidence>
<sequence>MVAFLNMFALHLVWLALFASPVASLSTMTPPPRIIQGGMGIRISSWELAREVSKTGELGVISGSGMDTIFIRGLQLGDPDGAFRRALATFPDQDMVQRAMDKYFVEGGKDEHAAFKHLPMWSLKPQQSLLEATVLANYCEVWLAKHNDDSKPTGGLVGMNLLTKVELPTIPSLYGAMLADVDYIIMGAGIPMAIPGILDNLAEAQDCVQSIHIEGTLLENTPEPTLTFSPQDFWEQAGKPELNKELKRPDFLPIVSSVVLAQSMLKRASGKGPTKGIDGFVVELNTAGGHNAPPRGAMDLNEKGEPVYGPKDDVDLTKFQKAVKGLPFWMAGSYAKPEKFAQVKEIGGAGVQVGTAFALSQESGMKDETRQRILNELMDHDLEVFTDPVASPTGFPFKVLGLEGTLADPATYEARDRVCNLGYLRNAYVRPDGKIGFRCASEPVDQFVKKGGSQEQTEGRKCLCNALCADAGYPQVYGKTEESFFLEPSLITIGDDVNNCRKFIQKDEESGRLGYSSRDVVDYLLSEWKACEELEGATNATETLLRP</sequence>
<organism evidence="2 3">
    <name type="scientific">Seminavis robusta</name>
    <dbReference type="NCBI Taxonomy" id="568900"/>
    <lineage>
        <taxon>Eukaryota</taxon>
        <taxon>Sar</taxon>
        <taxon>Stramenopiles</taxon>
        <taxon>Ochrophyta</taxon>
        <taxon>Bacillariophyta</taxon>
        <taxon>Bacillariophyceae</taxon>
        <taxon>Bacillariophycidae</taxon>
        <taxon>Naviculales</taxon>
        <taxon>Naviculaceae</taxon>
        <taxon>Seminavis</taxon>
    </lineage>
</organism>
<dbReference type="InterPro" id="IPR013785">
    <property type="entry name" value="Aldolase_TIM"/>
</dbReference>